<dbReference type="SUPFAM" id="SSF53756">
    <property type="entry name" value="UDP-Glycosyltransferase/glycogen phosphorylase"/>
    <property type="match status" value="1"/>
</dbReference>
<accession>A0ABP7UBT5</accession>
<dbReference type="Proteomes" id="UP001500426">
    <property type="component" value="Unassembled WGS sequence"/>
</dbReference>
<dbReference type="RefSeq" id="WP_345088862.1">
    <property type="nucleotide sequence ID" value="NZ_BAABCS010000002.1"/>
</dbReference>
<dbReference type="EMBL" id="BAABCS010000002">
    <property type="protein sequence ID" value="GAA4039740.1"/>
    <property type="molecule type" value="Genomic_DNA"/>
</dbReference>
<keyword evidence="4" id="KW-1185">Reference proteome</keyword>
<protein>
    <submittedName>
        <fullName evidence="3">Glycosyltransferase family 4 protein</fullName>
    </submittedName>
</protein>
<sequence>MKLLYITNGLNGSGGLERVLSIKASYLAEKMGYEVHIVCLNDSHLHLFYDFSSKINLHSISVSGNPVSYIKNYVSGLNKLVSHIHPNVILVCDDGLKAFFLPLLIKSNAKMVYERHVSKTISIGKNAGFLKRTATKFHFFLMNILAKKYDKFVVLTNENRKEWPLQNLEVISNPLSFYPEASASLTAKKVIAVGKQSHQKGYDLLLQAWQKVVAQQPDWQLEIYGKKEPLEGLEAKAVSLEIASNVHFFDPVKNIEVNYLESSIYVMSSRYEGFGMVLIEAMACGVPCVSFDCPYGPSDIIDDGVDGFLVANGDVDLLAQKLVLLIEDDALRTKMGNNAKVTVKRFLPETICNQWDTLFKSLVP</sequence>
<feature type="domain" description="Glycosyl transferase family 1" evidence="1">
    <location>
        <begin position="186"/>
        <end position="340"/>
    </location>
</feature>
<name>A0ABP7UBT5_9FLAO</name>
<evidence type="ECO:0000313" key="4">
    <source>
        <dbReference type="Proteomes" id="UP001500426"/>
    </source>
</evidence>
<dbReference type="Pfam" id="PF13477">
    <property type="entry name" value="Glyco_trans_4_2"/>
    <property type="match status" value="1"/>
</dbReference>
<feature type="domain" description="Glycosyltransferase subfamily 4-like N-terminal" evidence="2">
    <location>
        <begin position="28"/>
        <end position="92"/>
    </location>
</feature>
<gene>
    <name evidence="3" type="ORF">GCM10022388_00310</name>
</gene>
<dbReference type="CDD" id="cd03820">
    <property type="entry name" value="GT4_AmsD-like"/>
    <property type="match status" value="1"/>
</dbReference>
<reference evidence="4" key="1">
    <citation type="journal article" date="2019" name="Int. J. Syst. Evol. Microbiol.">
        <title>The Global Catalogue of Microorganisms (GCM) 10K type strain sequencing project: providing services to taxonomists for standard genome sequencing and annotation.</title>
        <authorList>
            <consortium name="The Broad Institute Genomics Platform"/>
            <consortium name="The Broad Institute Genome Sequencing Center for Infectious Disease"/>
            <person name="Wu L."/>
            <person name="Ma J."/>
        </authorList>
    </citation>
    <scope>NUCLEOTIDE SEQUENCE [LARGE SCALE GENOMIC DNA]</scope>
    <source>
        <strain evidence="4">JCM 17068</strain>
    </source>
</reference>
<evidence type="ECO:0000259" key="1">
    <source>
        <dbReference type="Pfam" id="PF00534"/>
    </source>
</evidence>
<evidence type="ECO:0000313" key="3">
    <source>
        <dbReference type="EMBL" id="GAA4039740.1"/>
    </source>
</evidence>
<dbReference type="Pfam" id="PF00534">
    <property type="entry name" value="Glycos_transf_1"/>
    <property type="match status" value="1"/>
</dbReference>
<dbReference type="Gene3D" id="3.40.50.2000">
    <property type="entry name" value="Glycogen Phosphorylase B"/>
    <property type="match status" value="2"/>
</dbReference>
<proteinExistence type="predicted"/>
<dbReference type="InterPro" id="IPR028098">
    <property type="entry name" value="Glyco_trans_4-like_N"/>
</dbReference>
<dbReference type="PANTHER" id="PTHR12526:SF630">
    <property type="entry name" value="GLYCOSYLTRANSFERASE"/>
    <property type="match status" value="1"/>
</dbReference>
<comment type="caution">
    <text evidence="3">The sequence shown here is derived from an EMBL/GenBank/DDBJ whole genome shotgun (WGS) entry which is preliminary data.</text>
</comment>
<evidence type="ECO:0000259" key="2">
    <source>
        <dbReference type="Pfam" id="PF13477"/>
    </source>
</evidence>
<organism evidence="3 4">
    <name type="scientific">Flavobacterium chungnamense</name>
    <dbReference type="NCBI Taxonomy" id="706182"/>
    <lineage>
        <taxon>Bacteria</taxon>
        <taxon>Pseudomonadati</taxon>
        <taxon>Bacteroidota</taxon>
        <taxon>Flavobacteriia</taxon>
        <taxon>Flavobacteriales</taxon>
        <taxon>Flavobacteriaceae</taxon>
        <taxon>Flavobacterium</taxon>
    </lineage>
</organism>
<dbReference type="InterPro" id="IPR001296">
    <property type="entry name" value="Glyco_trans_1"/>
</dbReference>
<dbReference type="PANTHER" id="PTHR12526">
    <property type="entry name" value="GLYCOSYLTRANSFERASE"/>
    <property type="match status" value="1"/>
</dbReference>